<dbReference type="RefSeq" id="WP_153653099.1">
    <property type="nucleotide sequence ID" value="NZ_CP045737.1"/>
</dbReference>
<sequence>MFAAFVLGIGAFAATRDLGWLSPFGIESESHDSQVIHAIERTQEVSLLSLGVQGITNEKRCAEAFGKCIPGSAEQVFLQYNFNAKLGIDGAQVDVTKSGENSFRVSIPDFTFIGYEKPTFKVATEDAGVLEWFTPDIDKVAMINKILDSEARTKYLASNSALLKDQTEVFYDSLITSIDRDAVTTYEFRS</sequence>
<organism evidence="1 2">
    <name type="scientific">Aeromicrobium yanjiei</name>
    <dbReference type="NCBI Taxonomy" id="2662028"/>
    <lineage>
        <taxon>Bacteria</taxon>
        <taxon>Bacillati</taxon>
        <taxon>Actinomycetota</taxon>
        <taxon>Actinomycetes</taxon>
        <taxon>Propionibacteriales</taxon>
        <taxon>Nocardioidaceae</taxon>
        <taxon>Aeromicrobium</taxon>
    </lineage>
</organism>
<dbReference type="Proteomes" id="UP000392064">
    <property type="component" value="Chromosome"/>
</dbReference>
<evidence type="ECO:0008006" key="3">
    <source>
        <dbReference type="Google" id="ProtNLM"/>
    </source>
</evidence>
<protein>
    <recommendedName>
        <fullName evidence="3">DUF4230 domain-containing protein</fullName>
    </recommendedName>
</protein>
<gene>
    <name evidence="1" type="ORF">GEV26_10915</name>
</gene>
<proteinExistence type="predicted"/>
<evidence type="ECO:0000313" key="1">
    <source>
        <dbReference type="EMBL" id="QGG41833.1"/>
    </source>
</evidence>
<dbReference type="EMBL" id="CP045737">
    <property type="protein sequence ID" value="QGG41833.1"/>
    <property type="molecule type" value="Genomic_DNA"/>
</dbReference>
<dbReference type="AlphaFoldDB" id="A0A5Q2MJE1"/>
<keyword evidence="2" id="KW-1185">Reference proteome</keyword>
<evidence type="ECO:0000313" key="2">
    <source>
        <dbReference type="Proteomes" id="UP000392064"/>
    </source>
</evidence>
<name>A0A5Q2MJE1_9ACTN</name>
<reference evidence="1 2" key="1">
    <citation type="submission" date="2019-11" db="EMBL/GenBank/DDBJ databases">
        <authorList>
            <person name="Li J."/>
        </authorList>
    </citation>
    <scope>NUCLEOTIDE SEQUENCE [LARGE SCALE GENOMIC DNA]</scope>
    <source>
        <strain evidence="1 2">MF47</strain>
    </source>
</reference>
<dbReference type="KEGG" id="aef:GEV26_10915"/>
<accession>A0A5Q2MJE1</accession>